<accession>A0A852VCX8</accession>
<protein>
    <submittedName>
        <fullName evidence="1">Uncharacterized protein</fullName>
    </submittedName>
</protein>
<name>A0A852VCX8_9BACT</name>
<dbReference type="Proteomes" id="UP000564385">
    <property type="component" value="Unassembled WGS sequence"/>
</dbReference>
<proteinExistence type="predicted"/>
<evidence type="ECO:0000313" key="1">
    <source>
        <dbReference type="EMBL" id="NYF90738.1"/>
    </source>
</evidence>
<dbReference type="EMBL" id="JACCCU010000002">
    <property type="protein sequence ID" value="NYF90738.1"/>
    <property type="molecule type" value="Genomic_DNA"/>
</dbReference>
<sequence length="72" mass="7723">MTVVPMFEKAIAYQAGCHLSLHERVEAEARRSAGKTSGTPTRMRSVAVGSGAVALPEEAIAWLALSVSWPQR</sequence>
<evidence type="ECO:0000313" key="2">
    <source>
        <dbReference type="Proteomes" id="UP000564385"/>
    </source>
</evidence>
<organism evidence="1 2">
    <name type="scientific">Tunturiibacter lichenicola</name>
    <dbReference type="NCBI Taxonomy" id="2051959"/>
    <lineage>
        <taxon>Bacteria</taxon>
        <taxon>Pseudomonadati</taxon>
        <taxon>Acidobacteriota</taxon>
        <taxon>Terriglobia</taxon>
        <taxon>Terriglobales</taxon>
        <taxon>Acidobacteriaceae</taxon>
        <taxon>Tunturiibacter</taxon>
    </lineage>
</organism>
<reference evidence="1 2" key="1">
    <citation type="submission" date="2020-07" db="EMBL/GenBank/DDBJ databases">
        <title>Genomic Encyclopedia of Type Strains, Phase IV (KMG-V): Genome sequencing to study the core and pangenomes of soil and plant-associated prokaryotes.</title>
        <authorList>
            <person name="Whitman W."/>
        </authorList>
    </citation>
    <scope>NUCLEOTIDE SEQUENCE [LARGE SCALE GENOMIC DNA]</scope>
    <source>
        <strain evidence="1 2">M8UP22</strain>
    </source>
</reference>
<gene>
    <name evidence="1" type="ORF">HDF08_002840</name>
</gene>
<dbReference type="AlphaFoldDB" id="A0A852VCX8"/>
<comment type="caution">
    <text evidence="1">The sequence shown here is derived from an EMBL/GenBank/DDBJ whole genome shotgun (WGS) entry which is preliminary data.</text>
</comment>